<feature type="non-terminal residue" evidence="1">
    <location>
        <position position="61"/>
    </location>
</feature>
<keyword evidence="2" id="KW-1185">Reference proteome</keyword>
<dbReference type="Proteomes" id="UP000649617">
    <property type="component" value="Unassembled WGS sequence"/>
</dbReference>
<sequence>SMIARISSLSRSHVIDLVLQFATEMDFLSRPELIEPYIEETVVPCRTAQELLAVAKVSPNE</sequence>
<reference evidence="1" key="1">
    <citation type="submission" date="2021-02" db="EMBL/GenBank/DDBJ databases">
        <authorList>
            <person name="Dougan E. K."/>
            <person name="Rhodes N."/>
            <person name="Thang M."/>
            <person name="Chan C."/>
        </authorList>
    </citation>
    <scope>NUCLEOTIDE SEQUENCE</scope>
</reference>
<comment type="caution">
    <text evidence="1">The sequence shown here is derived from an EMBL/GenBank/DDBJ whole genome shotgun (WGS) entry which is preliminary data.</text>
</comment>
<organism evidence="1 2">
    <name type="scientific">Symbiodinium pilosum</name>
    <name type="common">Dinoflagellate</name>
    <dbReference type="NCBI Taxonomy" id="2952"/>
    <lineage>
        <taxon>Eukaryota</taxon>
        <taxon>Sar</taxon>
        <taxon>Alveolata</taxon>
        <taxon>Dinophyceae</taxon>
        <taxon>Suessiales</taxon>
        <taxon>Symbiodiniaceae</taxon>
        <taxon>Symbiodinium</taxon>
    </lineage>
</organism>
<feature type="non-terminal residue" evidence="1">
    <location>
        <position position="1"/>
    </location>
</feature>
<dbReference type="AlphaFoldDB" id="A0A812TDY6"/>
<dbReference type="EMBL" id="CAJNIZ010031546">
    <property type="protein sequence ID" value="CAE7531214.1"/>
    <property type="molecule type" value="Genomic_DNA"/>
</dbReference>
<evidence type="ECO:0000313" key="2">
    <source>
        <dbReference type="Proteomes" id="UP000649617"/>
    </source>
</evidence>
<proteinExistence type="predicted"/>
<name>A0A812TDY6_SYMPI</name>
<protein>
    <submittedName>
        <fullName evidence="1">Uncharacterized protein</fullName>
    </submittedName>
</protein>
<evidence type="ECO:0000313" key="1">
    <source>
        <dbReference type="EMBL" id="CAE7531214.1"/>
    </source>
</evidence>
<gene>
    <name evidence="1" type="ORF">SPIL2461_LOCUS13998</name>
</gene>
<accession>A0A812TDY6</accession>